<dbReference type="EMBL" id="JACHMX010000001">
    <property type="protein sequence ID" value="MBB5853013.1"/>
    <property type="molecule type" value="Genomic_DNA"/>
</dbReference>
<dbReference type="AlphaFoldDB" id="A0A841B1U0"/>
<gene>
    <name evidence="8" type="ORF">HDA45_003100</name>
</gene>
<keyword evidence="3" id="KW-0663">Pyridoxal phosphate</keyword>
<evidence type="ECO:0000256" key="6">
    <source>
        <dbReference type="RuleBase" id="RU004504"/>
    </source>
</evidence>
<dbReference type="GO" id="GO:0017000">
    <property type="term" value="P:antibiotic biosynthetic process"/>
    <property type="evidence" value="ECO:0007669"/>
    <property type="project" value="UniProtKB-KW"/>
</dbReference>
<feature type="domain" description="Aminotransferase class V" evidence="7">
    <location>
        <begin position="27"/>
        <end position="397"/>
    </location>
</feature>
<evidence type="ECO:0000313" key="9">
    <source>
        <dbReference type="Proteomes" id="UP000580861"/>
    </source>
</evidence>
<dbReference type="InterPro" id="IPR020578">
    <property type="entry name" value="Aminotrans_V_PyrdxlP_BS"/>
</dbReference>
<dbReference type="InterPro" id="IPR015424">
    <property type="entry name" value="PyrdxlP-dep_Trfase"/>
</dbReference>
<dbReference type="PANTHER" id="PTHR43586:SF8">
    <property type="entry name" value="CYSTEINE DESULFURASE 1, CHLOROPLASTIC"/>
    <property type="match status" value="1"/>
</dbReference>
<dbReference type="InterPro" id="IPR015422">
    <property type="entry name" value="PyrdxlP-dep_Trfase_small"/>
</dbReference>
<dbReference type="PROSITE" id="PS00595">
    <property type="entry name" value="AA_TRANSFER_CLASS_5"/>
    <property type="match status" value="1"/>
</dbReference>
<dbReference type="Gene3D" id="3.40.640.10">
    <property type="entry name" value="Type I PLP-dependent aspartate aminotransferase-like (Major domain)"/>
    <property type="match status" value="1"/>
</dbReference>
<dbReference type="Pfam" id="PF00266">
    <property type="entry name" value="Aminotran_5"/>
    <property type="match status" value="1"/>
</dbReference>
<name>A0A841B1U0_9PSEU</name>
<evidence type="ECO:0000259" key="7">
    <source>
        <dbReference type="Pfam" id="PF00266"/>
    </source>
</evidence>
<evidence type="ECO:0000256" key="5">
    <source>
        <dbReference type="ARBA" id="ARBA00050776"/>
    </source>
</evidence>
<reference evidence="8 9" key="1">
    <citation type="submission" date="2020-08" db="EMBL/GenBank/DDBJ databases">
        <title>Sequencing the genomes of 1000 actinobacteria strains.</title>
        <authorList>
            <person name="Klenk H.-P."/>
        </authorList>
    </citation>
    <scope>NUCLEOTIDE SEQUENCE [LARGE SCALE GENOMIC DNA]</scope>
    <source>
        <strain evidence="8 9">DSM 45272</strain>
    </source>
</reference>
<dbReference type="GO" id="GO:0016829">
    <property type="term" value="F:lyase activity"/>
    <property type="evidence" value="ECO:0007669"/>
    <property type="project" value="UniProtKB-KW"/>
</dbReference>
<comment type="similarity">
    <text evidence="2">Belongs to the class-V pyridoxal-phosphate-dependent aminotransferase family. Csd subfamily.</text>
</comment>
<dbReference type="PANTHER" id="PTHR43586">
    <property type="entry name" value="CYSTEINE DESULFURASE"/>
    <property type="match status" value="1"/>
</dbReference>
<comment type="cofactor">
    <cofactor evidence="1 6">
        <name>pyridoxal 5'-phosphate</name>
        <dbReference type="ChEBI" id="CHEBI:597326"/>
    </cofactor>
</comment>
<dbReference type="GO" id="GO:0031071">
    <property type="term" value="F:cysteine desulfurase activity"/>
    <property type="evidence" value="ECO:0007669"/>
    <property type="project" value="UniProtKB-EC"/>
</dbReference>
<comment type="caution">
    <text evidence="8">The sequence shown here is derived from an EMBL/GenBank/DDBJ whole genome shotgun (WGS) entry which is preliminary data.</text>
</comment>
<dbReference type="RefSeq" id="WP_184895872.1">
    <property type="nucleotide sequence ID" value="NZ_JACHMX010000001.1"/>
</dbReference>
<protein>
    <submittedName>
        <fullName evidence="8">Selenocysteine lyase/cysteine desulfurase</fullName>
    </submittedName>
</protein>
<keyword evidence="8" id="KW-0456">Lyase</keyword>
<sequence length="407" mass="42422">MGGNTLGVLGSDVKVGLSDGTKIAYANLDYAASAPCLREVADVVGELLPYYASVHRGAGALSQLCTEKYERARESVTTFLGCRPDDEVVFTRNTTDALNLLAHVVPQDTVAITFEGEHHANLLPWNEVVRLPAPSSPQEAVSAVAETLTGLGTWRPALLAVTGASNVTGEVWPLAELAATARRFGARIAVDAAQLAPHRRIDIAALGLDYVAFSGHKLYAPFGTGVLAGRPDWLDGARPYLAGGGATAHVGDAPGQVDWATGAARHEAGSPNVIGAVALAAACDALATADLDTIQSEEVTLMTRLHDGLAEIPAVRVLGAGGRWPDRLGIVSFTVDGVETRTVSTRLAAEFGIGVRDGLFCAHPFTRRLLEQAGTTAPTAVRASIGIGTTEDHVDRLIAGIRTISGS</sequence>
<evidence type="ECO:0000256" key="1">
    <source>
        <dbReference type="ARBA" id="ARBA00001933"/>
    </source>
</evidence>
<organism evidence="8 9">
    <name type="scientific">Amycolatopsis umgeniensis</name>
    <dbReference type="NCBI Taxonomy" id="336628"/>
    <lineage>
        <taxon>Bacteria</taxon>
        <taxon>Bacillati</taxon>
        <taxon>Actinomycetota</taxon>
        <taxon>Actinomycetes</taxon>
        <taxon>Pseudonocardiales</taxon>
        <taxon>Pseudonocardiaceae</taxon>
        <taxon>Amycolatopsis</taxon>
    </lineage>
</organism>
<evidence type="ECO:0000256" key="3">
    <source>
        <dbReference type="ARBA" id="ARBA00022898"/>
    </source>
</evidence>
<keyword evidence="9" id="KW-1185">Reference proteome</keyword>
<evidence type="ECO:0000313" key="8">
    <source>
        <dbReference type="EMBL" id="MBB5853013.1"/>
    </source>
</evidence>
<dbReference type="Proteomes" id="UP000580861">
    <property type="component" value="Unassembled WGS sequence"/>
</dbReference>
<dbReference type="Gene3D" id="3.90.1150.10">
    <property type="entry name" value="Aspartate Aminotransferase, domain 1"/>
    <property type="match status" value="1"/>
</dbReference>
<proteinExistence type="inferred from homology"/>
<accession>A0A841B1U0</accession>
<comment type="catalytic activity">
    <reaction evidence="5">
        <text>(sulfur carrier)-H + L-cysteine = (sulfur carrier)-SH + L-alanine</text>
        <dbReference type="Rhea" id="RHEA:43892"/>
        <dbReference type="Rhea" id="RHEA-COMP:14737"/>
        <dbReference type="Rhea" id="RHEA-COMP:14739"/>
        <dbReference type="ChEBI" id="CHEBI:29917"/>
        <dbReference type="ChEBI" id="CHEBI:35235"/>
        <dbReference type="ChEBI" id="CHEBI:57972"/>
        <dbReference type="ChEBI" id="CHEBI:64428"/>
        <dbReference type="EC" id="2.8.1.7"/>
    </reaction>
</comment>
<dbReference type="InterPro" id="IPR015421">
    <property type="entry name" value="PyrdxlP-dep_Trfase_major"/>
</dbReference>
<evidence type="ECO:0000256" key="2">
    <source>
        <dbReference type="ARBA" id="ARBA00010447"/>
    </source>
</evidence>
<evidence type="ECO:0000256" key="4">
    <source>
        <dbReference type="ARBA" id="ARBA00023194"/>
    </source>
</evidence>
<keyword evidence="4" id="KW-0045">Antibiotic biosynthesis</keyword>
<dbReference type="InterPro" id="IPR000192">
    <property type="entry name" value="Aminotrans_V_dom"/>
</dbReference>
<dbReference type="SUPFAM" id="SSF53383">
    <property type="entry name" value="PLP-dependent transferases"/>
    <property type="match status" value="1"/>
</dbReference>